<dbReference type="Proteomes" id="UP001597114">
    <property type="component" value="Unassembled WGS sequence"/>
</dbReference>
<dbReference type="InterPro" id="IPR005000">
    <property type="entry name" value="Aldolase/citrate-lyase_domain"/>
</dbReference>
<dbReference type="Pfam" id="PF03328">
    <property type="entry name" value="HpcH_HpaI"/>
    <property type="match status" value="1"/>
</dbReference>
<keyword evidence="6" id="KW-1185">Reference proteome</keyword>
<evidence type="ECO:0000313" key="6">
    <source>
        <dbReference type="Proteomes" id="UP001597114"/>
    </source>
</evidence>
<accession>A0ABW4ETL1</accession>
<organism evidence="5 6">
    <name type="scientific">Pseudonocardia yunnanensis</name>
    <dbReference type="NCBI Taxonomy" id="58107"/>
    <lineage>
        <taxon>Bacteria</taxon>
        <taxon>Bacillati</taxon>
        <taxon>Actinomycetota</taxon>
        <taxon>Actinomycetes</taxon>
        <taxon>Pseudonocardiales</taxon>
        <taxon>Pseudonocardiaceae</taxon>
        <taxon>Pseudonocardia</taxon>
    </lineage>
</organism>
<dbReference type="InterPro" id="IPR015813">
    <property type="entry name" value="Pyrv/PenolPyrv_kinase-like_dom"/>
</dbReference>
<evidence type="ECO:0000313" key="5">
    <source>
        <dbReference type="EMBL" id="MFD1517690.1"/>
    </source>
</evidence>
<evidence type="ECO:0000256" key="1">
    <source>
        <dbReference type="ARBA" id="ARBA00005568"/>
    </source>
</evidence>
<reference evidence="6" key="1">
    <citation type="journal article" date="2019" name="Int. J. Syst. Evol. Microbiol.">
        <title>The Global Catalogue of Microorganisms (GCM) 10K type strain sequencing project: providing services to taxonomists for standard genome sequencing and annotation.</title>
        <authorList>
            <consortium name="The Broad Institute Genomics Platform"/>
            <consortium name="The Broad Institute Genome Sequencing Center for Infectious Disease"/>
            <person name="Wu L."/>
            <person name="Ma J."/>
        </authorList>
    </citation>
    <scope>NUCLEOTIDE SEQUENCE [LARGE SCALE GENOMIC DNA]</scope>
    <source>
        <strain evidence="6">CCM 7043</strain>
    </source>
</reference>
<keyword evidence="2" id="KW-0479">Metal-binding</keyword>
<evidence type="ECO:0000259" key="4">
    <source>
        <dbReference type="Pfam" id="PF03328"/>
    </source>
</evidence>
<dbReference type="PANTHER" id="PTHR30502">
    <property type="entry name" value="2-KETO-3-DEOXY-L-RHAMNONATE ALDOLASE"/>
    <property type="match status" value="1"/>
</dbReference>
<gene>
    <name evidence="5" type="ORF">ACFSJD_09340</name>
</gene>
<dbReference type="EMBL" id="JBHUCO010000009">
    <property type="protein sequence ID" value="MFD1517690.1"/>
    <property type="molecule type" value="Genomic_DNA"/>
</dbReference>
<evidence type="ECO:0000256" key="2">
    <source>
        <dbReference type="ARBA" id="ARBA00022723"/>
    </source>
</evidence>
<proteinExistence type="inferred from homology"/>
<dbReference type="InterPro" id="IPR050251">
    <property type="entry name" value="HpcH-HpaI_aldolase"/>
</dbReference>
<dbReference type="InterPro" id="IPR040442">
    <property type="entry name" value="Pyrv_kinase-like_dom_sf"/>
</dbReference>
<dbReference type="RefSeq" id="WP_344721368.1">
    <property type="nucleotide sequence ID" value="NZ_BAAAUS010000007.1"/>
</dbReference>
<comment type="caution">
    <text evidence="5">The sequence shown here is derived from an EMBL/GenBank/DDBJ whole genome shotgun (WGS) entry which is preliminary data.</text>
</comment>
<dbReference type="SUPFAM" id="SSF51621">
    <property type="entry name" value="Phosphoenolpyruvate/pyruvate domain"/>
    <property type="match status" value="1"/>
</dbReference>
<protein>
    <submittedName>
        <fullName evidence="5">HpcH/HpaI aldolase/citrate lyase family protein</fullName>
    </submittedName>
</protein>
<dbReference type="PANTHER" id="PTHR30502:SF0">
    <property type="entry name" value="PHOSPHOENOLPYRUVATE CARBOXYLASE FAMILY PROTEIN"/>
    <property type="match status" value="1"/>
</dbReference>
<dbReference type="GO" id="GO:0016829">
    <property type="term" value="F:lyase activity"/>
    <property type="evidence" value="ECO:0007669"/>
    <property type="project" value="UniProtKB-KW"/>
</dbReference>
<feature type="domain" description="HpcH/HpaI aldolase/citrate lyase" evidence="4">
    <location>
        <begin position="19"/>
        <end position="238"/>
    </location>
</feature>
<keyword evidence="3 5" id="KW-0456">Lyase</keyword>
<name>A0ABW4ETL1_9PSEU</name>
<evidence type="ECO:0000256" key="3">
    <source>
        <dbReference type="ARBA" id="ARBA00023239"/>
    </source>
</evidence>
<dbReference type="Gene3D" id="3.20.20.60">
    <property type="entry name" value="Phosphoenolpyruvate-binding domains"/>
    <property type="match status" value="1"/>
</dbReference>
<sequence>MTANPIRNRWSASETVLDCWVSGSSVLSTEVIGRLGFDSIVIDMQHTMAEYRDVVTSIIALTATPTVPIVRVPGNDHLLIGRVLDAGARGVMCPMINNRAEAERFVGACRYSPQGRRSFGPYRAYDGGSGAYFESANTDIVTFGQIETVEAMSNLDDIAATPGLDVLFVGPADLSVSAGGKPAMAYTDPVVADNHRRIVEAAHKAGKKAGMLALGPGDVEIAQGWGMDFLSIAMEQRLVAVGAAVALGHARKVVGSSQPV</sequence>
<comment type="similarity">
    <text evidence="1">Belongs to the HpcH/HpaI aldolase family.</text>
</comment>